<evidence type="ECO:0000256" key="22">
    <source>
        <dbReference type="ARBA" id="ARBA00036485"/>
    </source>
</evidence>
<evidence type="ECO:0000256" key="17">
    <source>
        <dbReference type="ARBA" id="ARBA00035073"/>
    </source>
</evidence>
<dbReference type="GO" id="GO:0015183">
    <property type="term" value="F:L-aspartate transmembrane transporter activity"/>
    <property type="evidence" value="ECO:0007669"/>
    <property type="project" value="TreeGrafter"/>
</dbReference>
<dbReference type="AlphaFoldDB" id="A0A8C4N6Q1"/>
<evidence type="ECO:0000256" key="2">
    <source>
        <dbReference type="ARBA" id="ARBA00004651"/>
    </source>
</evidence>
<sequence>MTEKVANGDFKGDPAAHLKPMEEPVTRAAAVKRFVTKNLLVILTVGGVILGVILGVSVRSTTDLSLTSKLYFSFPGELLIRMLKMVIIPLVVCSLVCGAASLDTRALGRLGVVAIGYFLGTTLIGSSIGMLLAFAIKPGLGGAENNLFDDQVIQPKEVTDSFLDLARNIFPANLVAAAFQSYGTVYINVSRWVNMTNGSEVVQILLNEKVPRGSDVDGMNILGLITYAVAFGIALRKLGSMGDELIRFFDVFNEGTMVVVSWVMWYAPIGVMFLVASKIVDMEDPVILVANLGKYILCCVLGHVIHGALVLPLIYFLITRKNPYIFLRGIITPLTTAFGTASSSATLPLMIKHVEEVNGVDKTISRFILPIGATVNMDGAALFQTVAAVFIANLNDVTLTFGQIFTILVTATASSVGAAGIPAGAVLTLAVILEAAGLPTKDISLILAVDWLIDRPNTVVNVEGDAFGAGILDVLNKRDAKRRASAAEQELQEGWQIEDFWVSQDGRRVEDMEVACPGKVYYLQARLLGGKGGFGSMLRALGAQIEKTTNREACRDLSGRRLRDVNNEKAMTEWLKEEEAREAEREQERLERLERRLAGPRAPRFADPEFEQQLRDMAESVKDSVMKGLQAASSKASVGSSRKRPCPTASATCSERSLLWIGVEGIPASDDDSDSSSEEDPSVPKKKAVHKLEHDGKGTSSDHDFPGQDSDVHQMGSTDIQGHCSPSATCIQVSTDTLVQMNSGAGTRFSPGASSECFAGTSTVTPSPEISSCPSAVEPVPVISEASGSNVVMNNSTGCSGCSDGVKEPKTNANGNNSTQEQIINLDLSKYDSVQDLEELGLDVLKSALVARKMKCGGTLRERAVRLHAVRGLSQEEIDPVLLAKPKKPRQGR</sequence>
<keyword evidence="10" id="KW-0029">Amino-acid transport</keyword>
<dbReference type="Proteomes" id="UP000694388">
    <property type="component" value="Unplaced"/>
</dbReference>
<evidence type="ECO:0000313" key="37">
    <source>
        <dbReference type="Proteomes" id="UP000694388"/>
    </source>
</evidence>
<evidence type="ECO:0000256" key="32">
    <source>
        <dbReference type="SAM" id="MobiDB-lite"/>
    </source>
</evidence>
<feature type="transmembrane region" description="Helical" evidence="33">
    <location>
        <begin position="39"/>
        <end position="58"/>
    </location>
</feature>
<keyword evidence="11 33" id="KW-1133">Transmembrane helix</keyword>
<keyword evidence="14 33" id="KW-0472">Membrane</keyword>
<evidence type="ECO:0000256" key="33">
    <source>
        <dbReference type="SAM" id="Phobius"/>
    </source>
</evidence>
<evidence type="ECO:0000256" key="31">
    <source>
        <dbReference type="ARBA" id="ARBA00048644"/>
    </source>
</evidence>
<feature type="transmembrane region" description="Helical" evidence="33">
    <location>
        <begin position="114"/>
        <end position="136"/>
    </location>
</feature>
<dbReference type="GO" id="GO:0042470">
    <property type="term" value="C:melanosome"/>
    <property type="evidence" value="ECO:0007669"/>
    <property type="project" value="UniProtKB-SubCell"/>
</dbReference>
<feature type="compositionally biased region" description="Acidic residues" evidence="32">
    <location>
        <begin position="669"/>
        <end position="681"/>
    </location>
</feature>
<protein>
    <recommendedName>
        <fullName evidence="26">Neutral amino acid transporter B(0)</fullName>
    </recommendedName>
</protein>
<evidence type="ECO:0000313" key="36">
    <source>
        <dbReference type="Ensembl" id="ENSEBUP00000003084.1"/>
    </source>
</evidence>
<dbReference type="Pfam" id="PF13297">
    <property type="entry name" value="SDE2_2C"/>
    <property type="match status" value="1"/>
</dbReference>
<name>A0A8C4N6Q1_EPTBU</name>
<keyword evidence="7 33" id="KW-0812">Transmembrane</keyword>
<dbReference type="PRINTS" id="PR00173">
    <property type="entry name" value="EDTRNSPORT"/>
</dbReference>
<keyword evidence="12" id="KW-0007">Acetylation</keyword>
<dbReference type="Pfam" id="PF22782">
    <property type="entry name" value="SDE2"/>
    <property type="match status" value="1"/>
</dbReference>
<comment type="catalytic activity">
    <reaction evidence="22">
        <text>L-glutamine(in) + L-methionine(out) + Na(+)(out) = L-glutamine(out) + L-methionine(in) + Na(+)(in)</text>
        <dbReference type="Rhea" id="RHEA:70875"/>
        <dbReference type="ChEBI" id="CHEBI:29101"/>
        <dbReference type="ChEBI" id="CHEBI:57844"/>
        <dbReference type="ChEBI" id="CHEBI:58359"/>
    </reaction>
</comment>
<feature type="transmembrane region" description="Helical" evidence="33">
    <location>
        <begin position="292"/>
        <end position="318"/>
    </location>
</feature>
<feature type="transmembrane region" description="Helical" evidence="33">
    <location>
        <begin position="78"/>
        <end position="102"/>
    </location>
</feature>
<evidence type="ECO:0000256" key="6">
    <source>
        <dbReference type="ARBA" id="ARBA00022553"/>
    </source>
</evidence>
<evidence type="ECO:0000256" key="12">
    <source>
        <dbReference type="ARBA" id="ARBA00022990"/>
    </source>
</evidence>
<feature type="region of interest" description="Disordered" evidence="32">
    <location>
        <begin position="665"/>
        <end position="720"/>
    </location>
</feature>
<comment type="catalytic activity">
    <reaction evidence="30">
        <text>L-threonine(in) + L-glutamine(out) + Na(+)(out) = L-threonine(out) + L-glutamine(in) + Na(+)(in)</text>
        <dbReference type="Rhea" id="RHEA:70863"/>
        <dbReference type="ChEBI" id="CHEBI:29101"/>
        <dbReference type="ChEBI" id="CHEBI:57926"/>
        <dbReference type="ChEBI" id="CHEBI:58359"/>
    </reaction>
</comment>
<evidence type="ECO:0000256" key="21">
    <source>
        <dbReference type="ARBA" id="ARBA00036385"/>
    </source>
</evidence>
<evidence type="ECO:0000256" key="8">
    <source>
        <dbReference type="ARBA" id="ARBA00022723"/>
    </source>
</evidence>
<dbReference type="InterPro" id="IPR001991">
    <property type="entry name" value="Na-dicarboxylate_symporter"/>
</dbReference>
<feature type="transmembrane region" description="Helical" evidence="33">
    <location>
        <begin position="218"/>
        <end position="235"/>
    </location>
</feature>
<evidence type="ECO:0000256" key="24">
    <source>
        <dbReference type="ARBA" id="ARBA00036895"/>
    </source>
</evidence>
<comment type="catalytic activity">
    <reaction evidence="25">
        <text>L-asparagine(in) + L-glutamine(out) + Na(+)(out) = L-asparagine(out) + L-glutamine(in) + Na(+)(in)</text>
        <dbReference type="Rhea" id="RHEA:70859"/>
        <dbReference type="ChEBI" id="CHEBI:29101"/>
        <dbReference type="ChEBI" id="CHEBI:58048"/>
        <dbReference type="ChEBI" id="CHEBI:58359"/>
    </reaction>
</comment>
<feature type="domain" description="SDE2/SF3A3 SAP" evidence="34">
    <location>
        <begin position="810"/>
        <end position="885"/>
    </location>
</feature>
<feature type="transmembrane region" description="Helical" evidence="33">
    <location>
        <begin position="256"/>
        <end position="280"/>
    </location>
</feature>
<evidence type="ECO:0000256" key="10">
    <source>
        <dbReference type="ARBA" id="ARBA00022970"/>
    </source>
</evidence>
<comment type="catalytic activity">
    <reaction evidence="20">
        <text>L-asparagine(out) + L-glutamine(in) + Na(+)(out) = L-asparagine(in) + L-glutamine(out) + Na(+)(in)</text>
        <dbReference type="Rhea" id="RHEA:70891"/>
        <dbReference type="ChEBI" id="CHEBI:29101"/>
        <dbReference type="ChEBI" id="CHEBI:58048"/>
        <dbReference type="ChEBI" id="CHEBI:58359"/>
    </reaction>
</comment>
<evidence type="ECO:0000256" key="11">
    <source>
        <dbReference type="ARBA" id="ARBA00022989"/>
    </source>
</evidence>
<evidence type="ECO:0000256" key="16">
    <source>
        <dbReference type="ARBA" id="ARBA00024145"/>
    </source>
</evidence>
<evidence type="ECO:0000256" key="7">
    <source>
        <dbReference type="ARBA" id="ARBA00022692"/>
    </source>
</evidence>
<evidence type="ECO:0000256" key="15">
    <source>
        <dbReference type="ARBA" id="ARBA00023180"/>
    </source>
</evidence>
<proteinExistence type="predicted"/>
<evidence type="ECO:0000256" key="19">
    <source>
        <dbReference type="ARBA" id="ARBA00035896"/>
    </source>
</evidence>
<evidence type="ECO:0000256" key="14">
    <source>
        <dbReference type="ARBA" id="ARBA00023136"/>
    </source>
</evidence>
<keyword evidence="13" id="KW-0915">Sodium</keyword>
<keyword evidence="9" id="KW-0769">Symport</keyword>
<evidence type="ECO:0000256" key="4">
    <source>
        <dbReference type="ARBA" id="ARBA00022449"/>
    </source>
</evidence>
<dbReference type="InterPro" id="IPR018107">
    <property type="entry name" value="Na-dicarboxylate_symporter_CS"/>
</dbReference>
<evidence type="ECO:0000256" key="30">
    <source>
        <dbReference type="ARBA" id="ARBA00048392"/>
    </source>
</evidence>
<comment type="catalytic activity">
    <reaction evidence="28">
        <text>L-glutamine(in) + L-glutamate(out) + Na(+)(out) + H(+)(out) = L-glutamine(out) + L-glutamate(in) + Na(+)(in) + H(+)(in)</text>
        <dbReference type="Rhea" id="RHEA:70883"/>
        <dbReference type="ChEBI" id="CHEBI:15378"/>
        <dbReference type="ChEBI" id="CHEBI:29101"/>
        <dbReference type="ChEBI" id="CHEBI:29985"/>
        <dbReference type="ChEBI" id="CHEBI:58359"/>
    </reaction>
</comment>
<comment type="catalytic activity">
    <reaction evidence="31">
        <text>L-glutamine(in) + L-alanine(out) + Na(+)(out) = L-glutamine(out) + L-alanine(in) + Na(+)(in)</text>
        <dbReference type="Rhea" id="RHEA:70867"/>
        <dbReference type="ChEBI" id="CHEBI:29101"/>
        <dbReference type="ChEBI" id="CHEBI:57972"/>
        <dbReference type="ChEBI" id="CHEBI:58359"/>
    </reaction>
</comment>
<organism evidence="36 37">
    <name type="scientific">Eptatretus burgeri</name>
    <name type="common">Inshore hagfish</name>
    <dbReference type="NCBI Taxonomy" id="7764"/>
    <lineage>
        <taxon>Eukaryota</taxon>
        <taxon>Metazoa</taxon>
        <taxon>Chordata</taxon>
        <taxon>Craniata</taxon>
        <taxon>Vertebrata</taxon>
        <taxon>Cyclostomata</taxon>
        <taxon>Myxini</taxon>
        <taxon>Myxiniformes</taxon>
        <taxon>Myxinidae</taxon>
        <taxon>Eptatretinae</taxon>
        <taxon>Eptatretus</taxon>
    </lineage>
</organism>
<dbReference type="Pfam" id="PF00375">
    <property type="entry name" value="SDF"/>
    <property type="match status" value="1"/>
</dbReference>
<feature type="transmembrane region" description="Helical" evidence="33">
    <location>
        <begin position="325"/>
        <end position="347"/>
    </location>
</feature>
<keyword evidence="37" id="KW-1185">Reference proteome</keyword>
<evidence type="ECO:0000256" key="29">
    <source>
        <dbReference type="ARBA" id="ARBA00047799"/>
    </source>
</evidence>
<dbReference type="Gene3D" id="1.10.3860.10">
    <property type="entry name" value="Sodium:dicarboxylate symporter"/>
    <property type="match status" value="1"/>
</dbReference>
<evidence type="ECO:0000256" key="26">
    <source>
        <dbReference type="ARBA" id="ARBA00040732"/>
    </source>
</evidence>
<dbReference type="PANTHER" id="PTHR11958">
    <property type="entry name" value="SODIUM/DICARBOXYLATE SYMPORTER-RELATED"/>
    <property type="match status" value="1"/>
</dbReference>
<comment type="catalytic activity">
    <reaction evidence="23">
        <text>D-serine(in) + L-glutamine(out) + Na(+)(out) = D-serine(out) + L-glutamine(in) + Na(+)(in)</text>
        <dbReference type="Rhea" id="RHEA:75307"/>
        <dbReference type="ChEBI" id="CHEBI:29101"/>
        <dbReference type="ChEBI" id="CHEBI:35247"/>
        <dbReference type="ChEBI" id="CHEBI:58359"/>
    </reaction>
</comment>
<dbReference type="GO" id="GO:0015293">
    <property type="term" value="F:symporter activity"/>
    <property type="evidence" value="ECO:0007669"/>
    <property type="project" value="UniProtKB-KW"/>
</dbReference>
<keyword evidence="6" id="KW-0597">Phosphoprotein</keyword>
<dbReference type="GO" id="GO:0015297">
    <property type="term" value="F:antiporter activity"/>
    <property type="evidence" value="ECO:0007669"/>
    <property type="project" value="UniProtKB-KW"/>
</dbReference>
<evidence type="ECO:0000256" key="28">
    <source>
        <dbReference type="ARBA" id="ARBA00047711"/>
    </source>
</evidence>
<evidence type="ECO:0000256" key="23">
    <source>
        <dbReference type="ARBA" id="ARBA00036702"/>
    </source>
</evidence>
<evidence type="ECO:0000259" key="34">
    <source>
        <dbReference type="Pfam" id="PF13297"/>
    </source>
</evidence>
<dbReference type="InterPro" id="IPR036458">
    <property type="entry name" value="Na:dicarbo_symporter_sf"/>
</dbReference>
<evidence type="ECO:0000259" key="35">
    <source>
        <dbReference type="Pfam" id="PF22782"/>
    </source>
</evidence>
<comment type="catalytic activity">
    <reaction evidence="18">
        <text>D-serine(in) + L-alanine(out) + Na(+)(out) = D-serine(out) + L-alanine(in) + Na(+)(in)</text>
        <dbReference type="Rhea" id="RHEA:75311"/>
        <dbReference type="ChEBI" id="CHEBI:29101"/>
        <dbReference type="ChEBI" id="CHEBI:35247"/>
        <dbReference type="ChEBI" id="CHEBI:57972"/>
    </reaction>
</comment>
<feature type="compositionally biased region" description="Basic and acidic residues" evidence="32">
    <location>
        <begin position="690"/>
        <end position="712"/>
    </location>
</feature>
<comment type="catalytic activity">
    <reaction evidence="29">
        <text>L-valine(out) + L-glutamine(in) + Na(+)(out) = L-valine(in) + L-glutamine(out) + Na(+)(in)</text>
        <dbReference type="Rhea" id="RHEA:70871"/>
        <dbReference type="ChEBI" id="CHEBI:29101"/>
        <dbReference type="ChEBI" id="CHEBI:57762"/>
        <dbReference type="ChEBI" id="CHEBI:58359"/>
    </reaction>
</comment>
<evidence type="ECO:0000256" key="9">
    <source>
        <dbReference type="ARBA" id="ARBA00022847"/>
    </source>
</evidence>
<dbReference type="GO" id="GO:0046872">
    <property type="term" value="F:metal ion binding"/>
    <property type="evidence" value="ECO:0007669"/>
    <property type="project" value="UniProtKB-KW"/>
</dbReference>
<evidence type="ECO:0000256" key="5">
    <source>
        <dbReference type="ARBA" id="ARBA00022475"/>
    </source>
</evidence>
<keyword evidence="8" id="KW-0479">Metal-binding</keyword>
<evidence type="ECO:0000256" key="18">
    <source>
        <dbReference type="ARBA" id="ARBA00035832"/>
    </source>
</evidence>
<dbReference type="SUPFAM" id="SSF118215">
    <property type="entry name" value="Proton glutamate symport protein"/>
    <property type="match status" value="1"/>
</dbReference>
<comment type="catalytic activity">
    <reaction evidence="17">
        <text>nitrate(in) = nitrate(out)</text>
        <dbReference type="Rhea" id="RHEA:34923"/>
        <dbReference type="ChEBI" id="CHEBI:17632"/>
    </reaction>
</comment>
<feature type="domain" description="SDE2-like" evidence="35">
    <location>
        <begin position="529"/>
        <end position="626"/>
    </location>
</feature>
<feature type="transmembrane region" description="Helical" evidence="33">
    <location>
        <begin position="404"/>
        <end position="433"/>
    </location>
</feature>
<comment type="catalytic activity">
    <reaction evidence="27">
        <text>L-threonine(out) + L-glutamine(in) + Na(+)(out) = L-threonine(in) + L-glutamine(out) + Na(+)(in)</text>
        <dbReference type="Rhea" id="RHEA:70879"/>
        <dbReference type="ChEBI" id="CHEBI:29101"/>
        <dbReference type="ChEBI" id="CHEBI:57926"/>
        <dbReference type="ChEBI" id="CHEBI:58359"/>
    </reaction>
</comment>
<dbReference type="InterPro" id="IPR050746">
    <property type="entry name" value="DAACS"/>
</dbReference>
<comment type="catalytic activity">
    <reaction evidence="16">
        <text>iodide(out) = iodide(in)</text>
        <dbReference type="Rhea" id="RHEA:66324"/>
        <dbReference type="ChEBI" id="CHEBI:16382"/>
    </reaction>
</comment>
<evidence type="ECO:0000256" key="13">
    <source>
        <dbReference type="ARBA" id="ARBA00023053"/>
    </source>
</evidence>
<dbReference type="InterPro" id="IPR025086">
    <property type="entry name" value="SDE2/SF3A3_SAP"/>
</dbReference>
<keyword evidence="15" id="KW-0325">Glycoprotein</keyword>
<evidence type="ECO:0000256" key="1">
    <source>
        <dbReference type="ARBA" id="ARBA00004223"/>
    </source>
</evidence>
<keyword evidence="5" id="KW-1003">Cell membrane</keyword>
<comment type="catalytic activity">
    <reaction evidence="24">
        <text>thiocyanate(in) = thiocyanate(out)</text>
        <dbReference type="Rhea" id="RHEA:75347"/>
        <dbReference type="ChEBI" id="CHEBI:18022"/>
    </reaction>
</comment>
<accession>A0A8C4N6Q1</accession>
<dbReference type="PANTHER" id="PTHR11958:SF19">
    <property type="entry name" value="NEUTRAL AMINO ACID TRANSPORTER B(0)"/>
    <property type="match status" value="1"/>
</dbReference>
<dbReference type="Ensembl" id="ENSEBUT00000003448.1">
    <property type="protein sequence ID" value="ENSEBUP00000003084.1"/>
    <property type="gene ID" value="ENSEBUG00000002271.1"/>
</dbReference>
<evidence type="ECO:0000256" key="25">
    <source>
        <dbReference type="ARBA" id="ARBA00036948"/>
    </source>
</evidence>
<dbReference type="PROSITE" id="PS00713">
    <property type="entry name" value="NA_DICARBOXYL_SYMP_1"/>
    <property type="match status" value="1"/>
</dbReference>
<dbReference type="InterPro" id="IPR053822">
    <property type="entry name" value="SDE2-like_dom"/>
</dbReference>
<reference evidence="36" key="2">
    <citation type="submission" date="2025-09" db="UniProtKB">
        <authorList>
            <consortium name="Ensembl"/>
        </authorList>
    </citation>
    <scope>IDENTIFICATION</scope>
</reference>
<comment type="catalytic activity">
    <reaction evidence="19">
        <text>L-glutamine(in) + L-serine(out) + Na(+)(out) = L-glutamine(out) + L-serine(in) + Na(+)(in)</text>
        <dbReference type="Rhea" id="RHEA:70887"/>
        <dbReference type="ChEBI" id="CHEBI:29101"/>
        <dbReference type="ChEBI" id="CHEBI:33384"/>
        <dbReference type="ChEBI" id="CHEBI:58359"/>
    </reaction>
</comment>
<comment type="subcellular location">
    <subcellularLocation>
        <location evidence="2">Cell membrane</location>
        <topology evidence="2">Multi-pass membrane protein</topology>
    </subcellularLocation>
    <subcellularLocation>
        <location evidence="1">Melanosome</location>
    </subcellularLocation>
</comment>
<keyword evidence="4" id="KW-0050">Antiport</keyword>
<keyword evidence="3" id="KW-0813">Transport</keyword>
<dbReference type="GO" id="GO:0140009">
    <property type="term" value="P:L-aspartate import across plasma membrane"/>
    <property type="evidence" value="ECO:0007669"/>
    <property type="project" value="TreeGrafter"/>
</dbReference>
<evidence type="ECO:0000256" key="27">
    <source>
        <dbReference type="ARBA" id="ARBA00047397"/>
    </source>
</evidence>
<comment type="catalytic activity">
    <reaction evidence="21">
        <text>L-glutamine(out) + L-serine(in) + Na(+)(out) = L-glutamine(in) + L-serine(out) + Na(+)(in)</text>
        <dbReference type="Rhea" id="RHEA:70855"/>
        <dbReference type="ChEBI" id="CHEBI:29101"/>
        <dbReference type="ChEBI" id="CHEBI:33384"/>
        <dbReference type="ChEBI" id="CHEBI:58359"/>
    </reaction>
</comment>
<evidence type="ECO:0000256" key="3">
    <source>
        <dbReference type="ARBA" id="ARBA00022448"/>
    </source>
</evidence>
<dbReference type="GO" id="GO:0005886">
    <property type="term" value="C:plasma membrane"/>
    <property type="evidence" value="ECO:0007669"/>
    <property type="project" value="UniProtKB-SubCell"/>
</dbReference>
<dbReference type="GO" id="GO:0015175">
    <property type="term" value="F:neutral L-amino acid transmembrane transporter activity"/>
    <property type="evidence" value="ECO:0007669"/>
    <property type="project" value="TreeGrafter"/>
</dbReference>
<reference evidence="36" key="1">
    <citation type="submission" date="2025-08" db="UniProtKB">
        <authorList>
            <consortium name="Ensembl"/>
        </authorList>
    </citation>
    <scope>IDENTIFICATION</scope>
</reference>
<dbReference type="GeneTree" id="ENSGT00940000157081"/>
<evidence type="ECO:0000256" key="20">
    <source>
        <dbReference type="ARBA" id="ARBA00035952"/>
    </source>
</evidence>